<reference evidence="1 2" key="1">
    <citation type="submission" date="2017-02" db="EMBL/GenBank/DDBJ databases">
        <title>Complete genome sequences of Mycobacterium kansasii strains isolated from rhesus macaques.</title>
        <authorList>
            <person name="Panda A."/>
            <person name="Nagaraj S."/>
            <person name="Zhao X."/>
            <person name="Tettelin H."/>
            <person name="Detolla L.J."/>
        </authorList>
    </citation>
    <scope>NUCLEOTIDE SEQUENCE [LARGE SCALE GENOMIC DNA]</scope>
    <source>
        <strain evidence="1 2">11-3813</strain>
    </source>
</reference>
<evidence type="ECO:0000313" key="2">
    <source>
        <dbReference type="Proteomes" id="UP000189229"/>
    </source>
</evidence>
<sequence length="42" mass="4239">MLKILLEWVIGNLFGFSPLLAGMLAGGVAPQMAGVSGVPLVA</sequence>
<proteinExistence type="predicted"/>
<organism evidence="1 2">
    <name type="scientific">Mycobacterium kansasii</name>
    <dbReference type="NCBI Taxonomy" id="1768"/>
    <lineage>
        <taxon>Bacteria</taxon>
        <taxon>Bacillati</taxon>
        <taxon>Actinomycetota</taxon>
        <taxon>Actinomycetes</taxon>
        <taxon>Mycobacteriales</taxon>
        <taxon>Mycobacteriaceae</taxon>
        <taxon>Mycobacterium</taxon>
    </lineage>
</organism>
<name>A0A1V3WYW4_MYCKA</name>
<dbReference type="Proteomes" id="UP000189229">
    <property type="component" value="Unassembled WGS sequence"/>
</dbReference>
<protein>
    <submittedName>
        <fullName evidence="1">Putative membrane protein</fullName>
    </submittedName>
</protein>
<accession>A0A1V3WYW4</accession>
<dbReference type="EMBL" id="MVBM01000005">
    <property type="protein sequence ID" value="OOK71948.1"/>
    <property type="molecule type" value="Genomic_DNA"/>
</dbReference>
<evidence type="ECO:0000313" key="1">
    <source>
        <dbReference type="EMBL" id="OOK71948.1"/>
    </source>
</evidence>
<dbReference type="AlphaFoldDB" id="A0A1V3WYW4"/>
<gene>
    <name evidence="1" type="ORF">BZL30_5621</name>
</gene>
<comment type="caution">
    <text evidence="1">The sequence shown here is derived from an EMBL/GenBank/DDBJ whole genome shotgun (WGS) entry which is preliminary data.</text>
</comment>